<organism evidence="2">
    <name type="scientific">marine sediment metagenome</name>
    <dbReference type="NCBI Taxonomy" id="412755"/>
    <lineage>
        <taxon>unclassified sequences</taxon>
        <taxon>metagenomes</taxon>
        <taxon>ecological metagenomes</taxon>
    </lineage>
</organism>
<dbReference type="PROSITE" id="PS51554">
    <property type="entry name" value="PFL"/>
    <property type="match status" value="1"/>
</dbReference>
<dbReference type="AlphaFoldDB" id="X1JBV7"/>
<feature type="domain" description="PFL" evidence="1">
    <location>
        <begin position="26"/>
        <end position="147"/>
    </location>
</feature>
<dbReference type="EMBL" id="BARU01030788">
    <property type="protein sequence ID" value="GAH67258.1"/>
    <property type="molecule type" value="Genomic_DNA"/>
</dbReference>
<dbReference type="GO" id="GO:0003824">
    <property type="term" value="F:catalytic activity"/>
    <property type="evidence" value="ECO:0007669"/>
    <property type="project" value="InterPro"/>
</dbReference>
<sequence length="147" mass="17014">MVHIINETTVKEPKMLNRILTIKPTPRVESLRKAFLSLKPTASIERARIETRIMKETEGESVITRRAKVFAATVREMPIYIYHHQLITGCISVRPLCTNITPAINLAVRKVGYSYLLGMREDAPFADLNDDEKRELKEFKPYWREQG</sequence>
<dbReference type="Gene3D" id="3.20.70.20">
    <property type="match status" value="1"/>
</dbReference>
<dbReference type="GO" id="GO:0005829">
    <property type="term" value="C:cytosol"/>
    <property type="evidence" value="ECO:0007669"/>
    <property type="project" value="TreeGrafter"/>
</dbReference>
<dbReference type="PANTHER" id="PTHR43641:SF3">
    <property type="entry name" value="DEHYDRATASE PFLD-RELATED"/>
    <property type="match status" value="1"/>
</dbReference>
<proteinExistence type="predicted"/>
<dbReference type="InterPro" id="IPR004184">
    <property type="entry name" value="PFL_dom"/>
</dbReference>
<name>X1JBV7_9ZZZZ</name>
<gene>
    <name evidence="2" type="ORF">S03H2_48792</name>
</gene>
<reference evidence="2" key="1">
    <citation type="journal article" date="2014" name="Front. Microbiol.">
        <title>High frequency of phylogenetically diverse reductive dehalogenase-homologous genes in deep subseafloor sedimentary metagenomes.</title>
        <authorList>
            <person name="Kawai M."/>
            <person name="Futagami T."/>
            <person name="Toyoda A."/>
            <person name="Takaki Y."/>
            <person name="Nishi S."/>
            <person name="Hori S."/>
            <person name="Arai W."/>
            <person name="Tsubouchi T."/>
            <person name="Morono Y."/>
            <person name="Uchiyama I."/>
            <person name="Ito T."/>
            <person name="Fujiyama A."/>
            <person name="Inagaki F."/>
            <person name="Takami H."/>
        </authorList>
    </citation>
    <scope>NUCLEOTIDE SEQUENCE</scope>
    <source>
        <strain evidence="2">Expedition CK06-06</strain>
    </source>
</reference>
<dbReference type="PANTHER" id="PTHR43641">
    <property type="entry name" value="FORMATE ACETYLTRANSFERASE 3-RELATED"/>
    <property type="match status" value="1"/>
</dbReference>
<dbReference type="InterPro" id="IPR051215">
    <property type="entry name" value="GRE"/>
</dbReference>
<dbReference type="SUPFAM" id="SSF51998">
    <property type="entry name" value="PFL-like glycyl radical enzymes"/>
    <property type="match status" value="1"/>
</dbReference>
<evidence type="ECO:0000313" key="2">
    <source>
        <dbReference type="EMBL" id="GAH67258.1"/>
    </source>
</evidence>
<protein>
    <recommendedName>
        <fullName evidence="1">PFL domain-containing protein</fullName>
    </recommendedName>
</protein>
<accession>X1JBV7</accession>
<dbReference type="Pfam" id="PF02901">
    <property type="entry name" value="PFL-like"/>
    <property type="match status" value="1"/>
</dbReference>
<feature type="non-terminal residue" evidence="2">
    <location>
        <position position="147"/>
    </location>
</feature>
<evidence type="ECO:0000259" key="1">
    <source>
        <dbReference type="PROSITE" id="PS51554"/>
    </source>
</evidence>
<comment type="caution">
    <text evidence="2">The sequence shown here is derived from an EMBL/GenBank/DDBJ whole genome shotgun (WGS) entry which is preliminary data.</text>
</comment>